<feature type="active site" evidence="21">
    <location>
        <position position="249"/>
    </location>
</feature>
<dbReference type="PROSITE" id="PS50209">
    <property type="entry name" value="CARD"/>
    <property type="match status" value="1"/>
</dbReference>
<evidence type="ECO:0000256" key="1">
    <source>
        <dbReference type="ARBA" id="ARBA00004236"/>
    </source>
</evidence>
<evidence type="ECO:0000256" key="6">
    <source>
        <dbReference type="ARBA" id="ARBA00022670"/>
    </source>
</evidence>
<dbReference type="GO" id="GO:0006954">
    <property type="term" value="P:inflammatory response"/>
    <property type="evidence" value="ECO:0007669"/>
    <property type="project" value="UniProtKB-ARBA"/>
</dbReference>
<dbReference type="Ensembl" id="ENSOCUT00000033432.2">
    <property type="protein sequence ID" value="ENSOCUP00000026479.1"/>
    <property type="gene ID" value="ENSOCUG00000029247.2"/>
</dbReference>
<dbReference type="InParanoid" id="U3KMM0"/>
<dbReference type="Bgee" id="ENSOCUG00000029247">
    <property type="expression patterns" value="Expressed in skin of back and 3 other cell types or tissues"/>
</dbReference>
<evidence type="ECO:0000313" key="26">
    <source>
        <dbReference type="Ensembl" id="ENSOCUP00000026479.1"/>
    </source>
</evidence>
<evidence type="ECO:0000256" key="21">
    <source>
        <dbReference type="PIRSR" id="PIRSR038001-1"/>
    </source>
</evidence>
<reference evidence="26" key="3">
    <citation type="submission" date="2025-09" db="UniProtKB">
        <authorList>
            <consortium name="Ensembl"/>
        </authorList>
    </citation>
    <scope>IDENTIFICATION</scope>
    <source>
        <strain evidence="26">Thorbecke</strain>
    </source>
</reference>
<dbReference type="PRINTS" id="PR00376">
    <property type="entry name" value="IL1BCENZYME"/>
</dbReference>
<reference evidence="26 27" key="1">
    <citation type="journal article" date="2011" name="Nature">
        <title>A high-resolution map of human evolutionary constraint using 29 mammals.</title>
        <authorList>
            <person name="Lindblad-Toh K."/>
            <person name="Garber M."/>
            <person name="Zuk O."/>
            <person name="Lin M.F."/>
            <person name="Parker B.J."/>
            <person name="Washietl S."/>
            <person name="Kheradpour P."/>
            <person name="Ernst J."/>
            <person name="Jordan G."/>
            <person name="Mauceli E."/>
            <person name="Ward L.D."/>
            <person name="Lowe C.B."/>
            <person name="Holloway A.K."/>
            <person name="Clamp M."/>
            <person name="Gnerre S."/>
            <person name="Alfoldi J."/>
            <person name="Beal K."/>
            <person name="Chang J."/>
            <person name="Clawson H."/>
            <person name="Cuff J."/>
            <person name="Di Palma F."/>
            <person name="Fitzgerald S."/>
            <person name="Flicek P."/>
            <person name="Guttman M."/>
            <person name="Hubisz M.J."/>
            <person name="Jaffe D.B."/>
            <person name="Jungreis I."/>
            <person name="Kent W.J."/>
            <person name="Kostka D."/>
            <person name="Lara M."/>
            <person name="Martins A.L."/>
            <person name="Massingham T."/>
            <person name="Moltke I."/>
            <person name="Raney B.J."/>
            <person name="Rasmussen M.D."/>
            <person name="Robinson J."/>
            <person name="Stark A."/>
            <person name="Vilella A.J."/>
            <person name="Wen J."/>
            <person name="Xie X."/>
            <person name="Zody M.C."/>
            <person name="Baldwin J."/>
            <person name="Bloom T."/>
            <person name="Chin C.W."/>
            <person name="Heiman D."/>
            <person name="Nicol R."/>
            <person name="Nusbaum C."/>
            <person name="Young S."/>
            <person name="Wilkinson J."/>
            <person name="Worley K.C."/>
            <person name="Kovar C.L."/>
            <person name="Muzny D.M."/>
            <person name="Gibbs R.A."/>
            <person name="Cree A."/>
            <person name="Dihn H.H."/>
            <person name="Fowler G."/>
            <person name="Jhangiani S."/>
            <person name="Joshi V."/>
            <person name="Lee S."/>
            <person name="Lewis L.R."/>
            <person name="Nazareth L.V."/>
            <person name="Okwuonu G."/>
            <person name="Santibanez J."/>
            <person name="Warren W.C."/>
            <person name="Mardis E.R."/>
            <person name="Weinstock G.M."/>
            <person name="Wilson R.K."/>
            <person name="Delehaunty K."/>
            <person name="Dooling D."/>
            <person name="Fronik C."/>
            <person name="Fulton L."/>
            <person name="Fulton B."/>
            <person name="Graves T."/>
            <person name="Minx P."/>
            <person name="Sodergren E."/>
            <person name="Birney E."/>
            <person name="Margulies E.H."/>
            <person name="Herrero J."/>
            <person name="Green E.D."/>
            <person name="Haussler D."/>
            <person name="Siepel A."/>
            <person name="Goldman N."/>
            <person name="Pollard K.S."/>
            <person name="Pedersen J.S."/>
            <person name="Lander E.S."/>
            <person name="Kellis M."/>
        </authorList>
    </citation>
    <scope>NUCLEOTIDE SEQUENCE [LARGE SCALE GENOMIC DNA]</scope>
    <source>
        <strain evidence="26 27">Thorbecke inbred</strain>
    </source>
</reference>
<proteinExistence type="inferred from homology"/>
<dbReference type="Pfam" id="PF00656">
    <property type="entry name" value="Peptidase_C14"/>
    <property type="match status" value="1"/>
</dbReference>
<evidence type="ECO:0000256" key="22">
    <source>
        <dbReference type="RuleBase" id="RU003971"/>
    </source>
</evidence>
<dbReference type="InterPro" id="IPR011600">
    <property type="entry name" value="Pept_C14_caspase"/>
</dbReference>
<dbReference type="GO" id="GO:0042981">
    <property type="term" value="P:regulation of apoptotic process"/>
    <property type="evidence" value="ECO:0007669"/>
    <property type="project" value="InterPro"/>
</dbReference>
<evidence type="ECO:0000256" key="15">
    <source>
        <dbReference type="ARBA" id="ARBA00066470"/>
    </source>
</evidence>
<evidence type="ECO:0000256" key="16">
    <source>
        <dbReference type="ARBA" id="ARBA00068181"/>
    </source>
</evidence>
<dbReference type="Gene3D" id="3.40.50.1460">
    <property type="match status" value="1"/>
</dbReference>
<keyword evidence="27" id="KW-1185">Reference proteome</keyword>
<keyword evidence="10" id="KW-0832">Ubl conjugation</keyword>
<keyword evidence="9" id="KW-0788">Thiol protease</keyword>
<comment type="subunit">
    <text evidence="14">Heterotetramer that consists of two anti-parallel arranged heterodimers, each one formed by a 20 kDa (Caspase-1 subunit p20) and a 10 kDa (Caspase-1 subunit p10) subunit.</text>
</comment>
<dbReference type="PROSITE" id="PS01122">
    <property type="entry name" value="CASPASE_CYS"/>
    <property type="match status" value="1"/>
</dbReference>
<dbReference type="PROSITE" id="PS50207">
    <property type="entry name" value="CASPASE_P10"/>
    <property type="match status" value="1"/>
</dbReference>
<evidence type="ECO:0000256" key="7">
    <source>
        <dbReference type="ARBA" id="ARBA00022703"/>
    </source>
</evidence>
<evidence type="ECO:0000256" key="18">
    <source>
        <dbReference type="ARBA" id="ARBA00080846"/>
    </source>
</evidence>
<evidence type="ECO:0000313" key="27">
    <source>
        <dbReference type="Proteomes" id="UP000001811"/>
    </source>
</evidence>
<feature type="domain" description="CARD" evidence="25">
    <location>
        <begin position="39"/>
        <end position="124"/>
    </location>
</feature>
<keyword evidence="4" id="KW-1003">Cell membrane</keyword>
<dbReference type="GO" id="GO:0005886">
    <property type="term" value="C:plasma membrane"/>
    <property type="evidence" value="ECO:0007669"/>
    <property type="project" value="UniProtKB-SubCell"/>
</dbReference>
<dbReference type="InterPro" id="IPR029030">
    <property type="entry name" value="Caspase-like_dom_sf"/>
</dbReference>
<dbReference type="InterPro" id="IPR015917">
    <property type="entry name" value="Pept_C14A"/>
</dbReference>
<dbReference type="CDD" id="cd00032">
    <property type="entry name" value="CASc"/>
    <property type="match status" value="1"/>
</dbReference>
<dbReference type="SMR" id="U3KMM0"/>
<evidence type="ECO:0000256" key="17">
    <source>
        <dbReference type="ARBA" id="ARBA00078083"/>
    </source>
</evidence>
<evidence type="ECO:0000256" key="2">
    <source>
        <dbReference type="ARBA" id="ARBA00004496"/>
    </source>
</evidence>
<keyword evidence="8" id="KW-0378">Hydrolase</keyword>
<dbReference type="GO" id="GO:0050727">
    <property type="term" value="P:regulation of inflammatory response"/>
    <property type="evidence" value="ECO:0007669"/>
    <property type="project" value="TreeGrafter"/>
</dbReference>
<dbReference type="CDD" id="cd08325">
    <property type="entry name" value="CARD_CASP1-like"/>
    <property type="match status" value="1"/>
</dbReference>
<dbReference type="PANTHER" id="PTHR47901">
    <property type="entry name" value="CASPASE RECRUITMENT DOMAIN-CONTAINING PROTEIN 18"/>
    <property type="match status" value="1"/>
</dbReference>
<dbReference type="GO" id="GO:0006915">
    <property type="term" value="P:apoptotic process"/>
    <property type="evidence" value="ECO:0007669"/>
    <property type="project" value="UniProtKB-KW"/>
</dbReference>
<evidence type="ECO:0000256" key="10">
    <source>
        <dbReference type="ARBA" id="ARBA00022843"/>
    </source>
</evidence>
<feature type="active site" evidence="21">
    <location>
        <position position="297"/>
    </location>
</feature>
<keyword evidence="6" id="KW-0645">Protease</keyword>
<dbReference type="SUPFAM" id="SSF47986">
    <property type="entry name" value="DEATH domain"/>
    <property type="match status" value="1"/>
</dbReference>
<dbReference type="GO" id="GO:0032496">
    <property type="term" value="P:response to lipopolysaccharide"/>
    <property type="evidence" value="ECO:0007669"/>
    <property type="project" value="UniProtKB-ARBA"/>
</dbReference>
<dbReference type="PANTHER" id="PTHR47901:SF3">
    <property type="entry name" value="CASPASE-1"/>
    <property type="match status" value="1"/>
</dbReference>
<dbReference type="InterPro" id="IPR002398">
    <property type="entry name" value="Pept_C14"/>
</dbReference>
<dbReference type="AlphaFoldDB" id="U3KMM0"/>
<comment type="catalytic activity">
    <reaction evidence="13">
        <text>Strict requirement for an Asp residue at position P1 and has a preferred cleavage sequence of Tyr-Val-Ala-Asp-|-.</text>
        <dbReference type="EC" id="3.4.22.36"/>
    </reaction>
</comment>
<feature type="domain" description="Caspase family p10" evidence="23">
    <location>
        <begin position="329"/>
        <end position="368"/>
    </location>
</feature>
<dbReference type="InterPro" id="IPR033139">
    <property type="entry name" value="Caspase_cys_AS"/>
</dbReference>
<dbReference type="GO" id="GO:0006508">
    <property type="term" value="P:proteolysis"/>
    <property type="evidence" value="ECO:0007669"/>
    <property type="project" value="UniProtKB-KW"/>
</dbReference>
<dbReference type="eggNOG" id="KOG3573">
    <property type="taxonomic scope" value="Eukaryota"/>
</dbReference>
<evidence type="ECO:0000256" key="4">
    <source>
        <dbReference type="ARBA" id="ARBA00022475"/>
    </source>
</evidence>
<sequence>MPCLTGRACLLFAVSFFFFFPYLIRRELRQPWLVSDKRLKEKRKLFVDSVSEDTLHSLLDDVLHEKVLNQEEIEKVKKGNIAVTGKARDLIDSVIPKGSRACQVFIDHICQRDSTLAYKLGFSSETLAKTHARTDVPSAEPPGTLKLCPRENFLKLRRTAAGKIYPIREKGDRTRMALIICNTEFDHLPRRNGSTHDIKGMKGVLEALDYRVDVKENLTAKATEKVLRTFASWPEHRNSDSTFLVFMSHGVLDGFCGVEHQDEKPDVLPYDTVFQIFNNCNCSHLKDKPKVIIIQACRGANSGEAWVSDSQAGSVKSPSQSPLNLTHDGVNKTHVEKDFVAFYSSTPHNVSWRSPKGSFFITKLIDYV</sequence>
<evidence type="ECO:0000256" key="3">
    <source>
        <dbReference type="ARBA" id="ARBA00010134"/>
    </source>
</evidence>
<evidence type="ECO:0000259" key="24">
    <source>
        <dbReference type="PROSITE" id="PS50208"/>
    </source>
</evidence>
<dbReference type="STRING" id="9986.ENSOCUP00000026479"/>
<dbReference type="HOGENOM" id="CLU_036904_0_1_1"/>
<dbReference type="SMART" id="SM00114">
    <property type="entry name" value="CARD"/>
    <property type="match status" value="1"/>
</dbReference>
<evidence type="ECO:0000256" key="19">
    <source>
        <dbReference type="ARBA" id="ARBA00081401"/>
    </source>
</evidence>
<dbReference type="Proteomes" id="UP000001811">
    <property type="component" value="Chromosome 1"/>
</dbReference>
<dbReference type="GO" id="GO:0097169">
    <property type="term" value="C:AIM2 inflammasome complex"/>
    <property type="evidence" value="ECO:0007669"/>
    <property type="project" value="TreeGrafter"/>
</dbReference>
<evidence type="ECO:0000256" key="11">
    <source>
        <dbReference type="ARBA" id="ARBA00023136"/>
    </source>
</evidence>
<keyword evidence="7" id="KW-0053">Apoptosis</keyword>
<dbReference type="SUPFAM" id="SSF52129">
    <property type="entry name" value="Caspase-like"/>
    <property type="match status" value="1"/>
</dbReference>
<evidence type="ECO:0000256" key="14">
    <source>
        <dbReference type="ARBA" id="ARBA00063591"/>
    </source>
</evidence>
<dbReference type="Gene3D" id="1.10.533.10">
    <property type="entry name" value="Death Domain, Fas"/>
    <property type="match status" value="1"/>
</dbReference>
<keyword evidence="5" id="KW-0963">Cytoplasm</keyword>
<organism evidence="26 27">
    <name type="scientific">Oryctolagus cuniculus</name>
    <name type="common">Rabbit</name>
    <dbReference type="NCBI Taxonomy" id="9986"/>
    <lineage>
        <taxon>Eukaryota</taxon>
        <taxon>Metazoa</taxon>
        <taxon>Chordata</taxon>
        <taxon>Craniata</taxon>
        <taxon>Vertebrata</taxon>
        <taxon>Euteleostomi</taxon>
        <taxon>Mammalia</taxon>
        <taxon>Eutheria</taxon>
        <taxon>Euarchontoglires</taxon>
        <taxon>Glires</taxon>
        <taxon>Lagomorpha</taxon>
        <taxon>Leporidae</taxon>
        <taxon>Oryctolagus</taxon>
    </lineage>
</organism>
<evidence type="ECO:0000256" key="8">
    <source>
        <dbReference type="ARBA" id="ARBA00022801"/>
    </source>
</evidence>
<keyword evidence="12" id="KW-0865">Zymogen</keyword>
<dbReference type="GeneTree" id="ENSGT00940000162428"/>
<dbReference type="InterPro" id="IPR016129">
    <property type="entry name" value="Caspase_his_AS"/>
</dbReference>
<dbReference type="PROSITE" id="PS50208">
    <property type="entry name" value="CASPASE_P20"/>
    <property type="match status" value="1"/>
</dbReference>
<reference evidence="26" key="2">
    <citation type="submission" date="2025-08" db="UniProtKB">
        <authorList>
            <consortium name="Ensembl"/>
        </authorList>
    </citation>
    <scope>IDENTIFICATION</scope>
    <source>
        <strain evidence="26">Thorbecke</strain>
    </source>
</reference>
<dbReference type="EMBL" id="AAGW02009109">
    <property type="status" value="NOT_ANNOTATED_CDS"/>
    <property type="molecule type" value="Genomic_DNA"/>
</dbReference>
<dbReference type="SMART" id="SM00115">
    <property type="entry name" value="CASc"/>
    <property type="match status" value="1"/>
</dbReference>
<dbReference type="PROSITE" id="PS01121">
    <property type="entry name" value="CASPASE_HIS"/>
    <property type="match status" value="1"/>
</dbReference>
<dbReference type="GO" id="GO:0089720">
    <property type="term" value="F:caspase binding"/>
    <property type="evidence" value="ECO:0007669"/>
    <property type="project" value="TreeGrafter"/>
</dbReference>
<evidence type="ECO:0000256" key="13">
    <source>
        <dbReference type="ARBA" id="ARBA00050375"/>
    </source>
</evidence>
<evidence type="ECO:0000256" key="5">
    <source>
        <dbReference type="ARBA" id="ARBA00022490"/>
    </source>
</evidence>
<dbReference type="FunFam" id="1.10.533.10:FF:000031">
    <property type="entry name" value="Caspase 1, isoform CRA_b"/>
    <property type="match status" value="1"/>
</dbReference>
<evidence type="ECO:0000256" key="12">
    <source>
        <dbReference type="ARBA" id="ARBA00023145"/>
    </source>
</evidence>
<comment type="subcellular location">
    <subcellularLocation>
        <location evidence="1">Cell membrane</location>
    </subcellularLocation>
    <subcellularLocation>
        <location evidence="2">Cytoplasm</location>
    </subcellularLocation>
</comment>
<evidence type="ECO:0000256" key="20">
    <source>
        <dbReference type="ARBA" id="ARBA00081790"/>
    </source>
</evidence>
<dbReference type="InterPro" id="IPR001315">
    <property type="entry name" value="CARD"/>
</dbReference>
<comment type="similarity">
    <text evidence="3 22">Belongs to the peptidase C14A family.</text>
</comment>
<dbReference type="GO" id="GO:0032731">
    <property type="term" value="P:positive regulation of interleukin-1 beta production"/>
    <property type="evidence" value="ECO:0007669"/>
    <property type="project" value="UniProtKB-ARBA"/>
</dbReference>
<protein>
    <recommendedName>
        <fullName evidence="16">Caspase-1</fullName>
        <ecNumber evidence="15">3.4.22.36</ecNumber>
    </recommendedName>
    <alternativeName>
        <fullName evidence="20">Interleukin-1 beta convertase</fullName>
    </alternativeName>
    <alternativeName>
        <fullName evidence="17">Interleukin-1 beta-converting enzyme</fullName>
    </alternativeName>
    <alternativeName>
        <fullName evidence="18 19">p45</fullName>
    </alternativeName>
</protein>
<dbReference type="InterPro" id="IPR011029">
    <property type="entry name" value="DEATH-like_dom_sf"/>
</dbReference>
<dbReference type="GO" id="GO:0004197">
    <property type="term" value="F:cysteine-type endopeptidase activity"/>
    <property type="evidence" value="ECO:0007669"/>
    <property type="project" value="InterPro"/>
</dbReference>
<dbReference type="Pfam" id="PF00619">
    <property type="entry name" value="CARD"/>
    <property type="match status" value="1"/>
</dbReference>
<dbReference type="OMA" id="KTHARTD"/>
<dbReference type="GO" id="GO:0072559">
    <property type="term" value="C:NLRP3 inflammasome complex"/>
    <property type="evidence" value="ECO:0007669"/>
    <property type="project" value="TreeGrafter"/>
</dbReference>
<dbReference type="PaxDb" id="9986-ENSOCUP00000026479"/>
<dbReference type="PIRSF" id="PIRSF038001">
    <property type="entry name" value="Caspase_ICE"/>
    <property type="match status" value="1"/>
</dbReference>
<feature type="domain" description="Caspase family p20" evidence="24">
    <location>
        <begin position="173"/>
        <end position="301"/>
    </location>
</feature>
<accession>U3KMM0</accession>
<keyword evidence="11" id="KW-0472">Membrane</keyword>
<evidence type="ECO:0000259" key="25">
    <source>
        <dbReference type="PROSITE" id="PS50209"/>
    </source>
</evidence>
<dbReference type="InterPro" id="IPR001309">
    <property type="entry name" value="Pept_C14_p20"/>
</dbReference>
<dbReference type="FunFam" id="3.40.50.1460:FF:000007">
    <property type="entry name" value="Caspase-1"/>
    <property type="match status" value="1"/>
</dbReference>
<dbReference type="GO" id="GO:0072557">
    <property type="term" value="C:IPAF inflammasome complex"/>
    <property type="evidence" value="ECO:0007669"/>
    <property type="project" value="TreeGrafter"/>
</dbReference>
<dbReference type="EC" id="3.4.22.36" evidence="15"/>
<evidence type="ECO:0000259" key="23">
    <source>
        <dbReference type="PROSITE" id="PS50207"/>
    </source>
</evidence>
<name>U3KMM0_RABIT</name>
<evidence type="ECO:0000256" key="9">
    <source>
        <dbReference type="ARBA" id="ARBA00022807"/>
    </source>
</evidence>
<dbReference type="InterPro" id="IPR002138">
    <property type="entry name" value="Pept_C14_p10"/>
</dbReference>